<reference evidence="1" key="1">
    <citation type="submission" date="2022-11" db="EMBL/GenBank/DDBJ databases">
        <authorList>
            <person name="Scott C."/>
            <person name="Bruce N."/>
        </authorList>
    </citation>
    <scope>NUCLEOTIDE SEQUENCE</scope>
</reference>
<sequence>MPSKQANLVFRSKRSSGRSTWRMVGAPDKCDDDQKELLEIPQQELLQSLARLHESSEYSDLTIEAGDRSYQVHRSIIRPRCSFPLFESKDDDGREWVDLTEEDPIAAPQEPTAAIDSEVRAEEDVIVISQRDTDPLPCEVASGDRENVQVLDGTSMKLKKKKKKVSRVYSEENQKAREPDEDRVANLLIHVRMYMISGKYGIKGLQHLAKVRFAKEASTCVELPGS</sequence>
<name>A0A9P1H8U1_9PEZI</name>
<dbReference type="SUPFAM" id="SSF54695">
    <property type="entry name" value="POZ domain"/>
    <property type="match status" value="1"/>
</dbReference>
<proteinExistence type="predicted"/>
<dbReference type="Gene3D" id="3.30.710.10">
    <property type="entry name" value="Potassium Channel Kv1.1, Chain A"/>
    <property type="match status" value="1"/>
</dbReference>
<dbReference type="InterPro" id="IPR011333">
    <property type="entry name" value="SKP1/BTB/POZ_sf"/>
</dbReference>
<evidence type="ECO:0008006" key="3">
    <source>
        <dbReference type="Google" id="ProtNLM"/>
    </source>
</evidence>
<comment type="caution">
    <text evidence="1">The sequence shown here is derived from an EMBL/GenBank/DDBJ whole genome shotgun (WGS) entry which is preliminary data.</text>
</comment>
<evidence type="ECO:0000313" key="1">
    <source>
        <dbReference type="EMBL" id="CAI4217621.1"/>
    </source>
</evidence>
<evidence type="ECO:0000313" key="2">
    <source>
        <dbReference type="Proteomes" id="UP000838763"/>
    </source>
</evidence>
<accession>A0A9P1H8U1</accession>
<dbReference type="AlphaFoldDB" id="A0A9P1H8U1"/>
<dbReference type="EMBL" id="CALLCH030000016">
    <property type="protein sequence ID" value="CAI4217621.1"/>
    <property type="molecule type" value="Genomic_DNA"/>
</dbReference>
<dbReference type="OrthoDB" id="6359816at2759"/>
<gene>
    <name evidence="1" type="ORF">PPNO1_LOCUS7226</name>
</gene>
<keyword evidence="2" id="KW-1185">Reference proteome</keyword>
<protein>
    <recommendedName>
        <fullName evidence="3">BTB domain-containing protein</fullName>
    </recommendedName>
</protein>
<dbReference type="Proteomes" id="UP000838763">
    <property type="component" value="Unassembled WGS sequence"/>
</dbReference>
<organism evidence="1 2">
    <name type="scientific">Parascedosporium putredinis</name>
    <dbReference type="NCBI Taxonomy" id="1442378"/>
    <lineage>
        <taxon>Eukaryota</taxon>
        <taxon>Fungi</taxon>
        <taxon>Dikarya</taxon>
        <taxon>Ascomycota</taxon>
        <taxon>Pezizomycotina</taxon>
        <taxon>Sordariomycetes</taxon>
        <taxon>Hypocreomycetidae</taxon>
        <taxon>Microascales</taxon>
        <taxon>Microascaceae</taxon>
        <taxon>Parascedosporium</taxon>
    </lineage>
</organism>